<name>A0AAP0LV30_9ROSI</name>
<sequence>MGCGQSKGDPEREVAVLTTSKFTPFLRWRLEEIRGRTKKNINNADSDGALSKKGLLKHSNNHEDDASLSLSNSQYVDENEKKSDSSSQEESARPSSAAGSKDEDYISWEQKKENKSADNNNYGLEQERLLSADKDAEENENEEETEAEGRLSNVNFSPLLCPGSPSFRVYCVNIPVDNASDDADYKDDEYDQRSHGTVENSEATPSANSNELPQELMAPRKVKAKKGGRFRRVMMGKGRPAAVKNLLNVTSCYHPSRSSRHNNPRLLPQQAA</sequence>
<proteinExistence type="predicted"/>
<feature type="region of interest" description="Disordered" evidence="1">
    <location>
        <begin position="253"/>
        <end position="272"/>
    </location>
</feature>
<feature type="compositionally biased region" description="Basic and acidic residues" evidence="1">
    <location>
        <begin position="125"/>
        <end position="134"/>
    </location>
</feature>
<protein>
    <submittedName>
        <fullName evidence="2">Uncharacterized protein</fullName>
    </submittedName>
</protein>
<feature type="region of interest" description="Disordered" evidence="1">
    <location>
        <begin position="178"/>
        <end position="212"/>
    </location>
</feature>
<feature type="compositionally biased region" description="Acidic residues" evidence="1">
    <location>
        <begin position="135"/>
        <end position="146"/>
    </location>
</feature>
<feature type="compositionally biased region" description="Acidic residues" evidence="1">
    <location>
        <begin position="179"/>
        <end position="190"/>
    </location>
</feature>
<accession>A0AAP0LV30</accession>
<evidence type="ECO:0000313" key="2">
    <source>
        <dbReference type="EMBL" id="KAK9187830.1"/>
    </source>
</evidence>
<dbReference type="EMBL" id="JBCGBO010000007">
    <property type="protein sequence ID" value="KAK9187830.1"/>
    <property type="molecule type" value="Genomic_DNA"/>
</dbReference>
<organism evidence="2 3">
    <name type="scientific">Citrus x changshan-huyou</name>
    <dbReference type="NCBI Taxonomy" id="2935761"/>
    <lineage>
        <taxon>Eukaryota</taxon>
        <taxon>Viridiplantae</taxon>
        <taxon>Streptophyta</taxon>
        <taxon>Embryophyta</taxon>
        <taxon>Tracheophyta</taxon>
        <taxon>Spermatophyta</taxon>
        <taxon>Magnoliopsida</taxon>
        <taxon>eudicotyledons</taxon>
        <taxon>Gunneridae</taxon>
        <taxon>Pentapetalae</taxon>
        <taxon>rosids</taxon>
        <taxon>malvids</taxon>
        <taxon>Sapindales</taxon>
        <taxon>Rutaceae</taxon>
        <taxon>Aurantioideae</taxon>
        <taxon>Citrus</taxon>
    </lineage>
</organism>
<feature type="region of interest" description="Disordered" evidence="1">
    <location>
        <begin position="34"/>
        <end position="155"/>
    </location>
</feature>
<feature type="compositionally biased region" description="Polar residues" evidence="1">
    <location>
        <begin position="197"/>
        <end position="212"/>
    </location>
</feature>
<dbReference type="AlphaFoldDB" id="A0AAP0LV30"/>
<reference evidence="2 3" key="1">
    <citation type="submission" date="2024-05" db="EMBL/GenBank/DDBJ databases">
        <title>Haplotype-resolved chromosome-level genome assembly of Huyou (Citrus changshanensis).</title>
        <authorList>
            <person name="Miao C."/>
            <person name="Chen W."/>
            <person name="Wu Y."/>
            <person name="Wang L."/>
            <person name="Zhao S."/>
            <person name="Grierson D."/>
            <person name="Xu C."/>
            <person name="Chen K."/>
        </authorList>
    </citation>
    <scope>NUCLEOTIDE SEQUENCE [LARGE SCALE GENOMIC DNA]</scope>
    <source>
        <strain evidence="2">01-14</strain>
        <tissue evidence="2">Leaf</tissue>
    </source>
</reference>
<feature type="compositionally biased region" description="Basic and acidic residues" evidence="1">
    <location>
        <begin position="100"/>
        <end position="116"/>
    </location>
</feature>
<dbReference type="Proteomes" id="UP001428341">
    <property type="component" value="Unassembled WGS sequence"/>
</dbReference>
<comment type="caution">
    <text evidence="2">The sequence shown here is derived from an EMBL/GenBank/DDBJ whole genome shotgun (WGS) entry which is preliminary data.</text>
</comment>
<feature type="compositionally biased region" description="Low complexity" evidence="1">
    <location>
        <begin position="85"/>
        <end position="98"/>
    </location>
</feature>
<evidence type="ECO:0000256" key="1">
    <source>
        <dbReference type="SAM" id="MobiDB-lite"/>
    </source>
</evidence>
<evidence type="ECO:0000313" key="3">
    <source>
        <dbReference type="Proteomes" id="UP001428341"/>
    </source>
</evidence>
<keyword evidence="3" id="KW-1185">Reference proteome</keyword>
<gene>
    <name evidence="2" type="ORF">WN944_019229</name>
</gene>